<protein>
    <submittedName>
        <fullName evidence="2">Uncharacterized protein</fullName>
    </submittedName>
</protein>
<dbReference type="Proteomes" id="UP000663854">
    <property type="component" value="Unassembled WGS sequence"/>
</dbReference>
<feature type="coiled-coil region" evidence="1">
    <location>
        <begin position="211"/>
        <end position="279"/>
    </location>
</feature>
<evidence type="ECO:0000313" key="3">
    <source>
        <dbReference type="EMBL" id="CAF1644138.1"/>
    </source>
</evidence>
<dbReference type="SUPFAM" id="SSF46966">
    <property type="entry name" value="Spectrin repeat"/>
    <property type="match status" value="1"/>
</dbReference>
<organism evidence="2 4">
    <name type="scientific">Rotaria sordida</name>
    <dbReference type="NCBI Taxonomy" id="392033"/>
    <lineage>
        <taxon>Eukaryota</taxon>
        <taxon>Metazoa</taxon>
        <taxon>Spiralia</taxon>
        <taxon>Gnathifera</taxon>
        <taxon>Rotifera</taxon>
        <taxon>Eurotatoria</taxon>
        <taxon>Bdelloidea</taxon>
        <taxon>Philodinida</taxon>
        <taxon>Philodinidae</taxon>
        <taxon>Rotaria</taxon>
    </lineage>
</organism>
<evidence type="ECO:0000313" key="5">
    <source>
        <dbReference type="Proteomes" id="UP000663870"/>
    </source>
</evidence>
<gene>
    <name evidence="3" type="ORF">JXQ802_LOCUS53627</name>
    <name evidence="2" type="ORF">PYM288_LOCUS37224</name>
</gene>
<evidence type="ECO:0000256" key="1">
    <source>
        <dbReference type="SAM" id="Coils"/>
    </source>
</evidence>
<keyword evidence="1" id="KW-0175">Coiled coil</keyword>
<dbReference type="EMBL" id="CAJNOL010009566">
    <property type="protein sequence ID" value="CAF1644138.1"/>
    <property type="molecule type" value="Genomic_DNA"/>
</dbReference>
<comment type="caution">
    <text evidence="2">The sequence shown here is derived from an EMBL/GenBank/DDBJ whole genome shotgun (WGS) entry which is preliminary data.</text>
</comment>
<keyword evidence="5" id="KW-1185">Reference proteome</keyword>
<evidence type="ECO:0000313" key="4">
    <source>
        <dbReference type="Proteomes" id="UP000663854"/>
    </source>
</evidence>
<accession>A0A815QUB4</accession>
<dbReference type="EMBL" id="CAJNOH010007894">
    <property type="protein sequence ID" value="CAF1468019.1"/>
    <property type="molecule type" value="Genomic_DNA"/>
</dbReference>
<name>A0A815QUB4_9BILA</name>
<dbReference type="Proteomes" id="UP000663870">
    <property type="component" value="Unassembled WGS sequence"/>
</dbReference>
<dbReference type="AlphaFoldDB" id="A0A815QUB4"/>
<reference evidence="2" key="1">
    <citation type="submission" date="2021-02" db="EMBL/GenBank/DDBJ databases">
        <authorList>
            <person name="Nowell W R."/>
        </authorList>
    </citation>
    <scope>NUCLEOTIDE SEQUENCE</scope>
</reference>
<proteinExistence type="predicted"/>
<dbReference type="Gene3D" id="1.20.58.60">
    <property type="match status" value="1"/>
</dbReference>
<sequence length="325" mass="38597">MIEKAPDSAETLISEIDSTFSALQYLGCDFKKSLNISSSSDIDRELKYMASSVETIRDSLDRAKRSYEENETIRDRIEKILNKVKTFTNLQEQEKLRQNACTILSIIQRTKVQLIELRPTINDETDQKLKKIDDDLTTNYELFEQSLNNYKRVYGNISDDLDKMITQLNAYNTIRDEYENLMENTLKIIQIIETKTQQSYGIDLRQNLDLLKDLTNEMQTHRSLIDRLQLLSSTLSSQLIDKNERERVRRRLNEIIRRWAQLEQDLMSEEENMEEIKNLTELYHYININCEQWLKQTRILINDLTNRRNVETFDQLIPKGKKYFI</sequence>
<evidence type="ECO:0000313" key="2">
    <source>
        <dbReference type="EMBL" id="CAF1468019.1"/>
    </source>
</evidence>